<evidence type="ECO:0000313" key="3">
    <source>
        <dbReference type="Proteomes" id="UP000235672"/>
    </source>
</evidence>
<dbReference type="EMBL" id="KZ613491">
    <property type="protein sequence ID" value="PMD19148.1"/>
    <property type="molecule type" value="Genomic_DNA"/>
</dbReference>
<accession>A0A2J6PYQ3</accession>
<organism evidence="2 3">
    <name type="scientific">Hyaloscypha hepaticicola</name>
    <dbReference type="NCBI Taxonomy" id="2082293"/>
    <lineage>
        <taxon>Eukaryota</taxon>
        <taxon>Fungi</taxon>
        <taxon>Dikarya</taxon>
        <taxon>Ascomycota</taxon>
        <taxon>Pezizomycotina</taxon>
        <taxon>Leotiomycetes</taxon>
        <taxon>Helotiales</taxon>
        <taxon>Hyaloscyphaceae</taxon>
        <taxon>Hyaloscypha</taxon>
    </lineage>
</organism>
<dbReference type="Proteomes" id="UP000235672">
    <property type="component" value="Unassembled WGS sequence"/>
</dbReference>
<gene>
    <name evidence="2" type="ORF">NA56DRAFT_751019</name>
</gene>
<keyword evidence="3" id="KW-1185">Reference proteome</keyword>
<evidence type="ECO:0000256" key="1">
    <source>
        <dbReference type="SAM" id="MobiDB-lite"/>
    </source>
</evidence>
<feature type="region of interest" description="Disordered" evidence="1">
    <location>
        <begin position="94"/>
        <end position="114"/>
    </location>
</feature>
<feature type="compositionally biased region" description="Basic and acidic residues" evidence="1">
    <location>
        <begin position="97"/>
        <end position="109"/>
    </location>
</feature>
<reference evidence="2 3" key="1">
    <citation type="submission" date="2016-05" db="EMBL/GenBank/DDBJ databases">
        <title>A degradative enzymes factory behind the ericoid mycorrhizal symbiosis.</title>
        <authorList>
            <consortium name="DOE Joint Genome Institute"/>
            <person name="Martino E."/>
            <person name="Morin E."/>
            <person name="Grelet G."/>
            <person name="Kuo A."/>
            <person name="Kohler A."/>
            <person name="Daghino S."/>
            <person name="Barry K."/>
            <person name="Choi C."/>
            <person name="Cichocki N."/>
            <person name="Clum A."/>
            <person name="Copeland A."/>
            <person name="Hainaut M."/>
            <person name="Haridas S."/>
            <person name="Labutti K."/>
            <person name="Lindquist E."/>
            <person name="Lipzen A."/>
            <person name="Khouja H.-R."/>
            <person name="Murat C."/>
            <person name="Ohm R."/>
            <person name="Olson A."/>
            <person name="Spatafora J."/>
            <person name="Veneault-Fourrey C."/>
            <person name="Henrissat B."/>
            <person name="Grigoriev I."/>
            <person name="Martin F."/>
            <person name="Perotto S."/>
        </authorList>
    </citation>
    <scope>NUCLEOTIDE SEQUENCE [LARGE SCALE GENOMIC DNA]</scope>
    <source>
        <strain evidence="2 3">UAMH 7357</strain>
    </source>
</reference>
<feature type="region of interest" description="Disordered" evidence="1">
    <location>
        <begin position="1"/>
        <end position="38"/>
    </location>
</feature>
<sequence>MKGKSSGRGVREEVQPSEQGIGRWPRRSKEILGSTTENRYKRKLRVMTDDEDSSPHNGIHAKVLLATWRLARRPQDAISIPAVAQLFHVSETSRQAAEYEPKTQNKTKSEWGTPTISECFDNEAVIYRISSSRPEIHILYNGGREILGKDVIVANAVTEA</sequence>
<evidence type="ECO:0000313" key="2">
    <source>
        <dbReference type="EMBL" id="PMD19148.1"/>
    </source>
</evidence>
<dbReference type="AlphaFoldDB" id="A0A2J6PYQ3"/>
<name>A0A2J6PYQ3_9HELO</name>
<protein>
    <submittedName>
        <fullName evidence="2">Uncharacterized protein</fullName>
    </submittedName>
</protein>
<proteinExistence type="predicted"/>